<evidence type="ECO:0000256" key="2">
    <source>
        <dbReference type="ARBA" id="ARBA00023315"/>
    </source>
</evidence>
<keyword evidence="2" id="KW-0012">Acyltransferase</keyword>
<feature type="domain" description="N-acetyltransferase" evidence="4">
    <location>
        <begin position="1"/>
        <end position="131"/>
    </location>
</feature>
<dbReference type="OrthoDB" id="9127144at2"/>
<organism evidence="5 6">
    <name type="scientific">Rubrivirga marina</name>
    <dbReference type="NCBI Taxonomy" id="1196024"/>
    <lineage>
        <taxon>Bacteria</taxon>
        <taxon>Pseudomonadati</taxon>
        <taxon>Rhodothermota</taxon>
        <taxon>Rhodothermia</taxon>
        <taxon>Rhodothermales</taxon>
        <taxon>Rubricoccaceae</taxon>
        <taxon>Rubrivirga</taxon>
    </lineage>
</organism>
<dbReference type="PANTHER" id="PTHR43420">
    <property type="entry name" value="ACETYLTRANSFERASE"/>
    <property type="match status" value="1"/>
</dbReference>
<dbReference type="CDD" id="cd04301">
    <property type="entry name" value="NAT_SF"/>
    <property type="match status" value="1"/>
</dbReference>
<reference evidence="5 6" key="1">
    <citation type="submission" date="2016-11" db="EMBL/GenBank/DDBJ databases">
        <title>Study of marine rhodopsin-containing bacteria.</title>
        <authorList>
            <person name="Yoshizawa S."/>
            <person name="Kumagai Y."/>
            <person name="Kogure K."/>
        </authorList>
    </citation>
    <scope>NUCLEOTIDE SEQUENCE [LARGE SCALE GENOMIC DNA]</scope>
    <source>
        <strain evidence="5 6">SAORIC-28</strain>
    </source>
</reference>
<dbReference type="InterPro" id="IPR000182">
    <property type="entry name" value="GNAT_dom"/>
</dbReference>
<accession>A0A271J0E6</accession>
<evidence type="ECO:0000256" key="3">
    <source>
        <dbReference type="SAM" id="MobiDB-lite"/>
    </source>
</evidence>
<dbReference type="InterPro" id="IPR050680">
    <property type="entry name" value="YpeA/RimI_acetyltransf"/>
</dbReference>
<evidence type="ECO:0000256" key="1">
    <source>
        <dbReference type="ARBA" id="ARBA00022679"/>
    </source>
</evidence>
<dbReference type="GO" id="GO:0016747">
    <property type="term" value="F:acyltransferase activity, transferring groups other than amino-acyl groups"/>
    <property type="evidence" value="ECO:0007669"/>
    <property type="project" value="InterPro"/>
</dbReference>
<comment type="caution">
    <text evidence="5">The sequence shown here is derived from an EMBL/GenBank/DDBJ whole genome shotgun (WGS) entry which is preliminary data.</text>
</comment>
<dbReference type="Gene3D" id="3.40.630.30">
    <property type="match status" value="1"/>
</dbReference>
<evidence type="ECO:0000259" key="4">
    <source>
        <dbReference type="PROSITE" id="PS51186"/>
    </source>
</evidence>
<dbReference type="InterPro" id="IPR016181">
    <property type="entry name" value="Acyl_CoA_acyltransferase"/>
</dbReference>
<dbReference type="Pfam" id="PF13508">
    <property type="entry name" value="Acetyltransf_7"/>
    <property type="match status" value="1"/>
</dbReference>
<evidence type="ECO:0000313" key="6">
    <source>
        <dbReference type="Proteomes" id="UP000216339"/>
    </source>
</evidence>
<keyword evidence="1 5" id="KW-0808">Transferase</keyword>
<dbReference type="EMBL" id="MQWD01000001">
    <property type="protein sequence ID" value="PAP76830.1"/>
    <property type="molecule type" value="Genomic_DNA"/>
</dbReference>
<dbReference type="RefSeq" id="WP_095510499.1">
    <property type="nucleotide sequence ID" value="NZ_MQWD01000001.1"/>
</dbReference>
<feature type="compositionally biased region" description="Acidic residues" evidence="3">
    <location>
        <begin position="179"/>
        <end position="192"/>
    </location>
</feature>
<gene>
    <name evidence="5" type="ORF">BSZ37_10495</name>
</gene>
<feature type="region of interest" description="Disordered" evidence="3">
    <location>
        <begin position="171"/>
        <end position="192"/>
    </location>
</feature>
<sequence length="192" mass="22780">MHWYEKLKRYFPIEEMKSREHMEALLDDRGDVYHVDHGDHHVLLYVEGERLVFVDYLLVAKEARGQGLGKKLLDMLKEKGKPILLEVEPADYDDTDTVKRQRFYEREGFRHVERLRYRRRSLATKEINELEILLWSPADTTDEEAFDLVRAVYEEIHTWRDKDFYGESYQPTEEVLTLDAEDDADDDTAGPA</sequence>
<dbReference type="Proteomes" id="UP000216339">
    <property type="component" value="Unassembled WGS sequence"/>
</dbReference>
<dbReference type="PROSITE" id="PS51186">
    <property type="entry name" value="GNAT"/>
    <property type="match status" value="1"/>
</dbReference>
<name>A0A271J0E6_9BACT</name>
<evidence type="ECO:0000313" key="5">
    <source>
        <dbReference type="EMBL" id="PAP76830.1"/>
    </source>
</evidence>
<dbReference type="AlphaFoldDB" id="A0A271J0E6"/>
<protein>
    <submittedName>
        <fullName evidence="5">GNAT family N-acetyltransferase</fullName>
    </submittedName>
</protein>
<keyword evidence="6" id="KW-1185">Reference proteome</keyword>
<proteinExistence type="predicted"/>
<dbReference type="SUPFAM" id="SSF55729">
    <property type="entry name" value="Acyl-CoA N-acyltransferases (Nat)"/>
    <property type="match status" value="1"/>
</dbReference>